<dbReference type="GO" id="GO:0005525">
    <property type="term" value="F:GTP binding"/>
    <property type="evidence" value="ECO:0007669"/>
    <property type="project" value="InterPro"/>
</dbReference>
<feature type="domain" description="G" evidence="6">
    <location>
        <begin position="603"/>
        <end position="648"/>
    </location>
</feature>
<dbReference type="PANTHER" id="PTHR46406">
    <property type="entry name" value="NITRIC OXIDE-ASSOCIATED PROTEIN 1"/>
    <property type="match status" value="1"/>
</dbReference>
<sequence>MPRTAGTLEVRVDVILPFELAPSVALERRVQLLRWLLLDSLLMKTEVRPPLQTPNPLPSRGVYGFALYLCAWVLLVLYLIWAFVPTSWLTAIHVTYVPAKYWAIVLPLLFPIVVTTFVCVVFGVNLIRFHRIFENVAVVTNDFSDDVSATKQIDLDGYFGRDSNKKVSSTDFDLFLVLYDIDICEIFASRMRRVLSIQSLRYGSGRAKRMAANIPANVASGGALRQTILKRLKQVENDAKAAADQPSTSMFQADSMLAERFIQNDKTISNSIANRQKKLLKEHNSRQPTENEEKPKTELKFPLRAEDRLITRGTVFSGVEEHGCANAEKVEVVDRGFYIHGDQFRDDYTAGTSFDMPEDEINRGISLISFGASDAIESIEFQMPGQSTKLLSKTGVGEEEVDDKEWMANYGAADRSIPPSKQTCGGCGANFHCQDTALPGFVPVEMFEKIEHKKKLAEQSLCRRCYMLKNYNFLLNVNVCPVDYRTMMQRLKLVDEVLVILVVDMTDIPASIHQQLPDIIGPRKPMIVVGNKADLLPPDAHAGYLKHVKNILMNEVRKAGFYDNFNILHTELISAKTGFGIENLITQIYTKWSNQKDKLRNDMYLIGCTNAGKSTLFNTLLQSDLCKVRAVDLVERATSSIWPGTTISLLKFPVMNPNPHRMELRRRRLLSQQTWIEKERQMQKIMLSETADSKYATLQAHVGNTFRELEDDLQPVSNRKLNAVYGDEVQEKTSRKWSLDDHIFAKGNWCYDTPGTVNENQITSMFTLEELVNVLPRQMMIPRTFIAYPGQTALIGGVARVDVLRVMKGLRCPIYLTVFASDRMPINLMETPEVDAFLKRYLGSATLGAPLGDAERLKEFGELDGKTFTVHPLGKKMSGGDIVLSSIGWIAVTTEAEAICKAYTVGGRGLYIRDSILPYAVNQRGARIAGTAAYAVTPVKFPEPQQKKKKNVRRKKHD</sequence>
<evidence type="ECO:0000256" key="2">
    <source>
        <dbReference type="ARBA" id="ARBA00022692"/>
    </source>
</evidence>
<proteinExistence type="predicted"/>
<evidence type="ECO:0000256" key="5">
    <source>
        <dbReference type="SAM" id="Phobius"/>
    </source>
</evidence>
<comment type="subcellular location">
    <subcellularLocation>
        <location evidence="1">Membrane</location>
        <topology evidence="1">Multi-pass membrane protein</topology>
    </subcellularLocation>
</comment>
<dbReference type="PANTHER" id="PTHR46406:SF1">
    <property type="entry name" value="NITRIC OXIDE-ASSOCIATED PROTEIN 1"/>
    <property type="match status" value="1"/>
</dbReference>
<gene>
    <name evidence="8" type="ORF">QR680_016388</name>
</gene>
<dbReference type="Gene3D" id="3.40.50.300">
    <property type="entry name" value="P-loop containing nucleotide triphosphate hydrolases"/>
    <property type="match status" value="1"/>
</dbReference>
<dbReference type="SUPFAM" id="SSF52540">
    <property type="entry name" value="P-loop containing nucleoside triphosphate hydrolases"/>
    <property type="match status" value="1"/>
</dbReference>
<evidence type="ECO:0000313" key="9">
    <source>
        <dbReference type="Proteomes" id="UP001175271"/>
    </source>
</evidence>
<evidence type="ECO:0008006" key="10">
    <source>
        <dbReference type="Google" id="ProtNLM"/>
    </source>
</evidence>
<evidence type="ECO:0000256" key="4">
    <source>
        <dbReference type="ARBA" id="ARBA00023136"/>
    </source>
</evidence>
<dbReference type="InterPro" id="IPR027417">
    <property type="entry name" value="P-loop_NTPase"/>
</dbReference>
<dbReference type="InterPro" id="IPR006073">
    <property type="entry name" value="GTP-bd"/>
</dbReference>
<keyword evidence="4 5" id="KW-0472">Membrane</keyword>
<name>A0AA39HB24_9BILA</name>
<keyword evidence="3 5" id="KW-1133">Transmembrane helix</keyword>
<evidence type="ECO:0000256" key="1">
    <source>
        <dbReference type="ARBA" id="ARBA00004141"/>
    </source>
</evidence>
<feature type="transmembrane region" description="Helical" evidence="5">
    <location>
        <begin position="62"/>
        <end position="81"/>
    </location>
</feature>
<dbReference type="InterPro" id="IPR013717">
    <property type="entry name" value="PIG-P"/>
</dbReference>
<reference evidence="8" key="1">
    <citation type="submission" date="2023-06" db="EMBL/GenBank/DDBJ databases">
        <title>Genomic analysis of the entomopathogenic nematode Steinernema hermaphroditum.</title>
        <authorList>
            <person name="Schwarz E.M."/>
            <person name="Heppert J.K."/>
            <person name="Baniya A."/>
            <person name="Schwartz H.T."/>
            <person name="Tan C.-H."/>
            <person name="Antoshechkin I."/>
            <person name="Sternberg P.W."/>
            <person name="Goodrich-Blair H."/>
            <person name="Dillman A.R."/>
        </authorList>
    </citation>
    <scope>NUCLEOTIDE SEQUENCE</scope>
    <source>
        <strain evidence="8">PS9179</strain>
        <tissue evidence="8">Whole animal</tissue>
    </source>
</reference>
<dbReference type="Proteomes" id="UP001175271">
    <property type="component" value="Unassembled WGS sequence"/>
</dbReference>
<comment type="caution">
    <text evidence="8">The sequence shown here is derived from an EMBL/GenBank/DDBJ whole genome shotgun (WGS) entry which is preliminary data.</text>
</comment>
<dbReference type="InterPro" id="IPR052807">
    <property type="entry name" value="Mito_transl_resp_regulator"/>
</dbReference>
<evidence type="ECO:0000259" key="6">
    <source>
        <dbReference type="Pfam" id="PF01926"/>
    </source>
</evidence>
<keyword evidence="9" id="KW-1185">Reference proteome</keyword>
<dbReference type="GO" id="GO:0016020">
    <property type="term" value="C:membrane"/>
    <property type="evidence" value="ECO:0007669"/>
    <property type="project" value="UniProtKB-SubCell"/>
</dbReference>
<dbReference type="EMBL" id="JAUCMV010000004">
    <property type="protein sequence ID" value="KAK0402531.1"/>
    <property type="molecule type" value="Genomic_DNA"/>
</dbReference>
<dbReference type="CDD" id="cd01855">
    <property type="entry name" value="YqeH"/>
    <property type="match status" value="1"/>
</dbReference>
<evidence type="ECO:0000313" key="8">
    <source>
        <dbReference type="EMBL" id="KAK0402531.1"/>
    </source>
</evidence>
<evidence type="ECO:0000256" key="3">
    <source>
        <dbReference type="ARBA" id="ARBA00022989"/>
    </source>
</evidence>
<protein>
    <recommendedName>
        <fullName evidence="10">G domain-containing protein</fullName>
    </recommendedName>
</protein>
<dbReference type="AlphaFoldDB" id="A0AA39HB24"/>
<dbReference type="Pfam" id="PF01926">
    <property type="entry name" value="MMR_HSR1"/>
    <property type="match status" value="1"/>
</dbReference>
<evidence type="ECO:0000259" key="7">
    <source>
        <dbReference type="Pfam" id="PF08510"/>
    </source>
</evidence>
<feature type="domain" description="PIG-P" evidence="7">
    <location>
        <begin position="60"/>
        <end position="183"/>
    </location>
</feature>
<feature type="transmembrane region" description="Helical" evidence="5">
    <location>
        <begin position="101"/>
        <end position="124"/>
    </location>
</feature>
<keyword evidence="2 5" id="KW-0812">Transmembrane</keyword>
<dbReference type="Pfam" id="PF08510">
    <property type="entry name" value="PIG-P"/>
    <property type="match status" value="1"/>
</dbReference>
<organism evidence="8 9">
    <name type="scientific">Steinernema hermaphroditum</name>
    <dbReference type="NCBI Taxonomy" id="289476"/>
    <lineage>
        <taxon>Eukaryota</taxon>
        <taxon>Metazoa</taxon>
        <taxon>Ecdysozoa</taxon>
        <taxon>Nematoda</taxon>
        <taxon>Chromadorea</taxon>
        <taxon>Rhabditida</taxon>
        <taxon>Tylenchina</taxon>
        <taxon>Panagrolaimomorpha</taxon>
        <taxon>Strongyloidoidea</taxon>
        <taxon>Steinernematidae</taxon>
        <taxon>Steinernema</taxon>
    </lineage>
</organism>
<accession>A0AA39HB24</accession>